<feature type="region of interest" description="Disordered" evidence="1">
    <location>
        <begin position="1"/>
        <end position="24"/>
    </location>
</feature>
<reference evidence="2 3" key="1">
    <citation type="submission" date="2020-10" db="EMBL/GenBank/DDBJ databases">
        <title>The Coptis chinensis genome and diversification of protoberbering-type alkaloids.</title>
        <authorList>
            <person name="Wang B."/>
            <person name="Shu S."/>
            <person name="Song C."/>
            <person name="Liu Y."/>
        </authorList>
    </citation>
    <scope>NUCLEOTIDE SEQUENCE [LARGE SCALE GENOMIC DNA]</scope>
    <source>
        <strain evidence="2">HL-2020</strain>
        <tissue evidence="2">Leaf</tissue>
    </source>
</reference>
<organism evidence="2 3">
    <name type="scientific">Coptis chinensis</name>
    <dbReference type="NCBI Taxonomy" id="261450"/>
    <lineage>
        <taxon>Eukaryota</taxon>
        <taxon>Viridiplantae</taxon>
        <taxon>Streptophyta</taxon>
        <taxon>Embryophyta</taxon>
        <taxon>Tracheophyta</taxon>
        <taxon>Spermatophyta</taxon>
        <taxon>Magnoliopsida</taxon>
        <taxon>Ranunculales</taxon>
        <taxon>Ranunculaceae</taxon>
        <taxon>Coptidoideae</taxon>
        <taxon>Coptis</taxon>
    </lineage>
</organism>
<feature type="region of interest" description="Disordered" evidence="1">
    <location>
        <begin position="273"/>
        <end position="293"/>
    </location>
</feature>
<dbReference type="OrthoDB" id="424012at2759"/>
<keyword evidence="3" id="KW-1185">Reference proteome</keyword>
<accession>A0A835IHB1</accession>
<feature type="compositionally biased region" description="Polar residues" evidence="1">
    <location>
        <begin position="283"/>
        <end position="293"/>
    </location>
</feature>
<evidence type="ECO:0000256" key="1">
    <source>
        <dbReference type="SAM" id="MobiDB-lite"/>
    </source>
</evidence>
<comment type="caution">
    <text evidence="2">The sequence shown here is derived from an EMBL/GenBank/DDBJ whole genome shotgun (WGS) entry which is preliminary data.</text>
</comment>
<dbReference type="EMBL" id="JADFTS010000003">
    <property type="protein sequence ID" value="KAF9617029.1"/>
    <property type="molecule type" value="Genomic_DNA"/>
</dbReference>
<gene>
    <name evidence="2" type="ORF">IFM89_033099</name>
</gene>
<sequence length="293" mass="33092">MEHDTLKPTPEVTGPKSKPTPTKQGIVSGKLGVVVGGKHLTLQSIEHSHCNQPHRFHHTYLQNRTLFFLARFVCLKLFWVVPMAQDIAFPDDRELTICLWVYACSCRFDFGTFYPSGDDGSHTMVGEGLGAGYNINVPWEHGRSSGIDESMQQIVYANWIRPIQHLMCYSVTSSHRQVLLQRMNGAEDQRDVEGNGIATRFRRKHPTTTWIEEQNPSGLVDDFLSPLRHSSMAHKSTTNAIITNYLEHREIKYEWSLGSLRDGSIDDLTNSSEDKIAERKVATSPTLNSPRVA</sequence>
<protein>
    <submittedName>
        <fullName evidence="2">Uncharacterized protein</fullName>
    </submittedName>
</protein>
<dbReference type="AlphaFoldDB" id="A0A835IHB1"/>
<dbReference type="Proteomes" id="UP000631114">
    <property type="component" value="Unassembled WGS sequence"/>
</dbReference>
<proteinExistence type="predicted"/>
<name>A0A835IHB1_9MAGN</name>
<evidence type="ECO:0000313" key="2">
    <source>
        <dbReference type="EMBL" id="KAF9617029.1"/>
    </source>
</evidence>
<evidence type="ECO:0000313" key="3">
    <source>
        <dbReference type="Proteomes" id="UP000631114"/>
    </source>
</evidence>
<dbReference type="InterPro" id="IPR037138">
    <property type="entry name" value="His_deacetylse_dom_sf"/>
</dbReference>
<dbReference type="Gene3D" id="3.40.800.20">
    <property type="entry name" value="Histone deacetylase domain"/>
    <property type="match status" value="1"/>
</dbReference>